<dbReference type="Proteomes" id="UP001172101">
    <property type="component" value="Unassembled WGS sequence"/>
</dbReference>
<dbReference type="GO" id="GO:0016787">
    <property type="term" value="F:hydrolase activity"/>
    <property type="evidence" value="ECO:0007669"/>
    <property type="project" value="UniProtKB-KW"/>
</dbReference>
<dbReference type="GeneID" id="85330572"/>
<dbReference type="PANTHER" id="PTHR43540">
    <property type="entry name" value="PEROXYUREIDOACRYLATE/UREIDOACRYLATE AMIDOHYDROLASE-RELATED"/>
    <property type="match status" value="1"/>
</dbReference>
<comment type="caution">
    <text evidence="1">The sequence shown here is derived from an EMBL/GenBank/DDBJ whole genome shotgun (WGS) entry which is preliminary data.</text>
</comment>
<organism evidence="1 2">
    <name type="scientific">Lasiosphaeria miniovina</name>
    <dbReference type="NCBI Taxonomy" id="1954250"/>
    <lineage>
        <taxon>Eukaryota</taxon>
        <taxon>Fungi</taxon>
        <taxon>Dikarya</taxon>
        <taxon>Ascomycota</taxon>
        <taxon>Pezizomycotina</taxon>
        <taxon>Sordariomycetes</taxon>
        <taxon>Sordariomycetidae</taxon>
        <taxon>Sordariales</taxon>
        <taxon>Lasiosphaeriaceae</taxon>
        <taxon>Lasiosphaeria</taxon>
    </lineage>
</organism>
<proteinExistence type="predicted"/>
<dbReference type="RefSeq" id="XP_060296086.1">
    <property type="nucleotide sequence ID" value="XM_060447302.1"/>
</dbReference>
<dbReference type="Gene3D" id="3.40.50.850">
    <property type="entry name" value="Isochorismatase-like"/>
    <property type="match status" value="2"/>
</dbReference>
<evidence type="ECO:0008006" key="3">
    <source>
        <dbReference type="Google" id="ProtNLM"/>
    </source>
</evidence>
<reference evidence="1" key="1">
    <citation type="submission" date="2023-06" db="EMBL/GenBank/DDBJ databases">
        <title>Genome-scale phylogeny and comparative genomics of the fungal order Sordariales.</title>
        <authorList>
            <consortium name="Lawrence Berkeley National Laboratory"/>
            <person name="Hensen N."/>
            <person name="Bonometti L."/>
            <person name="Westerberg I."/>
            <person name="Brannstrom I.O."/>
            <person name="Guillou S."/>
            <person name="Cros-Aarteil S."/>
            <person name="Calhoun S."/>
            <person name="Haridas S."/>
            <person name="Kuo A."/>
            <person name="Mondo S."/>
            <person name="Pangilinan J."/>
            <person name="Riley R."/>
            <person name="LaButti K."/>
            <person name="Andreopoulos B."/>
            <person name="Lipzen A."/>
            <person name="Chen C."/>
            <person name="Yanf M."/>
            <person name="Daum C."/>
            <person name="Ng V."/>
            <person name="Clum A."/>
            <person name="Steindorff A."/>
            <person name="Ohm R."/>
            <person name="Martin F."/>
            <person name="Silar P."/>
            <person name="Natvig D."/>
            <person name="Lalanne C."/>
            <person name="Gautier V."/>
            <person name="Ament-velasquez S.L."/>
            <person name="Kruys A."/>
            <person name="Hutchinson M.I."/>
            <person name="Powell A.J."/>
            <person name="Barry K."/>
            <person name="Miller A.N."/>
            <person name="Grigoriev I.V."/>
            <person name="Debuchy R."/>
            <person name="Gladieux P."/>
            <person name="Thoren M.H."/>
            <person name="Johannesson H."/>
        </authorList>
    </citation>
    <scope>NUCLEOTIDE SEQUENCE</scope>
    <source>
        <strain evidence="1">SMH2392-1A</strain>
    </source>
</reference>
<name>A0AA40AK11_9PEZI</name>
<dbReference type="InterPro" id="IPR036380">
    <property type="entry name" value="Isochorismatase-like_sf"/>
</dbReference>
<dbReference type="EMBL" id="JAUIRO010000004">
    <property type="protein sequence ID" value="KAK0717293.1"/>
    <property type="molecule type" value="Genomic_DNA"/>
</dbReference>
<dbReference type="InterPro" id="IPR050272">
    <property type="entry name" value="Isochorismatase-like_hydrls"/>
</dbReference>
<gene>
    <name evidence="1" type="ORF">B0T26DRAFT_812205</name>
</gene>
<evidence type="ECO:0000313" key="2">
    <source>
        <dbReference type="Proteomes" id="UP001172101"/>
    </source>
</evidence>
<keyword evidence="2" id="KW-1185">Reference proteome</keyword>
<dbReference type="PANTHER" id="PTHR43540:SF9">
    <property type="entry name" value="FAMILY HYDROLASE, PUTATIVE (AFU_ORTHOLOGUE AFUA_2G08700)-RELATED"/>
    <property type="match status" value="1"/>
</dbReference>
<protein>
    <recommendedName>
        <fullName evidence="3">Isochorismatase-like domain-containing protein</fullName>
    </recommendedName>
</protein>
<evidence type="ECO:0000313" key="1">
    <source>
        <dbReference type="EMBL" id="KAK0717293.1"/>
    </source>
</evidence>
<accession>A0AA40AK11</accession>
<dbReference type="SUPFAM" id="SSF52499">
    <property type="entry name" value="Isochorismatase-like hydrolases"/>
    <property type="match status" value="1"/>
</dbReference>
<sequence>MRALIARLAPSPISPASSRQDARNNVIGSSKIFWLWSKNDGFDPTHPPTTDSPCILPRISLATTKENATIDPAKTALVVDLQNYFISPLLGRPRDSLGLKVVDRLLDTVIPACRKAEIPKDVEEMPPSIARGYQFGLDSNFEDGGSRDLGALGDNMGKLKLEDGTEIEAGRVMTRHQWNTAFYPALMESAEPQDMRFHKNRLSGTLPFVGGNTDQCFQSTMQDAYAKGWDVLTLSDGCSTKSLEFATKCIEYNCEN</sequence>
<dbReference type="AlphaFoldDB" id="A0AA40AK11"/>